<evidence type="ECO:0008006" key="3">
    <source>
        <dbReference type="Google" id="ProtNLM"/>
    </source>
</evidence>
<sequence>MRKEMSKDITIKLSSEMEEFLTEKAKEIQLPIEETIEQLINEQINNKVIFDEGFYYDKQKNALLDKSGKIIQFTKLQNGLFNLLMQNKGKIVDFDVIHKEVWKNKKMSIFTMRNIVKRIRDLTYYGIIVNHSNKGYSLGETF</sequence>
<evidence type="ECO:0000313" key="2">
    <source>
        <dbReference type="Proteomes" id="UP000289193"/>
    </source>
</evidence>
<dbReference type="AlphaFoldDB" id="A0AAX2A5F2"/>
<protein>
    <recommendedName>
        <fullName evidence="3">Transcriptional regulator</fullName>
    </recommendedName>
</protein>
<name>A0AAX2A5F2_9BACT</name>
<dbReference type="GO" id="GO:0006355">
    <property type="term" value="P:regulation of DNA-templated transcription"/>
    <property type="evidence" value="ECO:0007669"/>
    <property type="project" value="InterPro"/>
</dbReference>
<dbReference type="SUPFAM" id="SSF46894">
    <property type="entry name" value="C-terminal effector domain of the bipartite response regulators"/>
    <property type="match status" value="1"/>
</dbReference>
<comment type="caution">
    <text evidence="1">The sequence shown here is derived from an EMBL/GenBank/DDBJ whole genome shotgun (WGS) entry which is preliminary data.</text>
</comment>
<proteinExistence type="predicted"/>
<organism evidence="1 2">
    <name type="scientific">Halarcobacter bivalviorum</name>
    <dbReference type="NCBI Taxonomy" id="663364"/>
    <lineage>
        <taxon>Bacteria</taxon>
        <taxon>Pseudomonadati</taxon>
        <taxon>Campylobacterota</taxon>
        <taxon>Epsilonproteobacteria</taxon>
        <taxon>Campylobacterales</taxon>
        <taxon>Arcobacteraceae</taxon>
        <taxon>Halarcobacter</taxon>
    </lineage>
</organism>
<evidence type="ECO:0000313" key="1">
    <source>
        <dbReference type="EMBL" id="RXK09165.1"/>
    </source>
</evidence>
<dbReference type="GO" id="GO:0003677">
    <property type="term" value="F:DNA binding"/>
    <property type="evidence" value="ECO:0007669"/>
    <property type="project" value="InterPro"/>
</dbReference>
<dbReference type="Proteomes" id="UP000289193">
    <property type="component" value="Unassembled WGS sequence"/>
</dbReference>
<reference evidence="1 2" key="1">
    <citation type="submission" date="2017-10" db="EMBL/GenBank/DDBJ databases">
        <title>Genomics of the genus Arcobacter.</title>
        <authorList>
            <person name="Perez-Cataluna A."/>
            <person name="Figueras M.J."/>
        </authorList>
    </citation>
    <scope>NUCLEOTIDE SEQUENCE [LARGE SCALE GENOMIC DNA]</scope>
    <source>
        <strain evidence="1 2">CECT 7835</strain>
    </source>
</reference>
<dbReference type="EMBL" id="PDKM01000007">
    <property type="protein sequence ID" value="RXK09165.1"/>
    <property type="molecule type" value="Genomic_DNA"/>
</dbReference>
<accession>A0AAX2A5F2</accession>
<gene>
    <name evidence="1" type="ORF">CRV05_11295</name>
</gene>
<keyword evidence="2" id="KW-1185">Reference proteome</keyword>
<dbReference type="InterPro" id="IPR016032">
    <property type="entry name" value="Sig_transdc_resp-reg_C-effctor"/>
</dbReference>
<dbReference type="Gene3D" id="1.10.10.10">
    <property type="entry name" value="Winged helix-like DNA-binding domain superfamily/Winged helix DNA-binding domain"/>
    <property type="match status" value="1"/>
</dbReference>
<dbReference type="InterPro" id="IPR036388">
    <property type="entry name" value="WH-like_DNA-bd_sf"/>
</dbReference>